<feature type="domain" description="PH" evidence="10">
    <location>
        <begin position="3631"/>
        <end position="3666"/>
    </location>
</feature>
<dbReference type="Gene3D" id="1.10.418.10">
    <property type="entry name" value="Calponin-like domain"/>
    <property type="match status" value="2"/>
</dbReference>
<evidence type="ECO:0000256" key="8">
    <source>
        <dbReference type="SAM" id="Coils"/>
    </source>
</evidence>
<dbReference type="SMART" id="SM00150">
    <property type="entry name" value="SPEC"/>
    <property type="match status" value="30"/>
</dbReference>
<feature type="coiled-coil region" evidence="8">
    <location>
        <begin position="1106"/>
        <end position="1136"/>
    </location>
</feature>
<evidence type="ECO:0000313" key="12">
    <source>
        <dbReference type="EMBL" id="KAI1895008.1"/>
    </source>
</evidence>
<feature type="compositionally biased region" description="Polar residues" evidence="9">
    <location>
        <begin position="782"/>
        <end position="798"/>
    </location>
</feature>
<feature type="compositionally biased region" description="Basic and acidic residues" evidence="9">
    <location>
        <begin position="3463"/>
        <end position="3488"/>
    </location>
</feature>
<dbReference type="GO" id="GO:0016020">
    <property type="term" value="C:membrane"/>
    <property type="evidence" value="ECO:0007669"/>
    <property type="project" value="UniProtKB-ARBA"/>
</dbReference>
<dbReference type="FunFam" id="1.20.58.60:FF:000017">
    <property type="entry name" value="Spectrin alpha chain, non-erythrocytic 1"/>
    <property type="match status" value="1"/>
</dbReference>
<comment type="caution">
    <text evidence="12">The sequence shown here is derived from an EMBL/GenBank/DDBJ whole genome shotgun (WGS) entry which is preliminary data.</text>
</comment>
<dbReference type="InterPro" id="IPR036872">
    <property type="entry name" value="CH_dom_sf"/>
</dbReference>
<feature type="compositionally biased region" description="Pro residues" evidence="9">
    <location>
        <begin position="3774"/>
        <end position="3784"/>
    </location>
</feature>
<evidence type="ECO:0000256" key="9">
    <source>
        <dbReference type="SAM" id="MobiDB-lite"/>
    </source>
</evidence>
<evidence type="ECO:0000256" key="6">
    <source>
        <dbReference type="ARBA" id="ARBA00023203"/>
    </source>
</evidence>
<keyword evidence="13" id="KW-1185">Reference proteome</keyword>
<evidence type="ECO:0000256" key="3">
    <source>
        <dbReference type="ARBA" id="ARBA00022467"/>
    </source>
</evidence>
<dbReference type="InterPro" id="IPR001715">
    <property type="entry name" value="CH_dom"/>
</dbReference>
<dbReference type="SMART" id="SM00033">
    <property type="entry name" value="CH"/>
    <property type="match status" value="1"/>
</dbReference>
<feature type="coiled-coil region" evidence="8">
    <location>
        <begin position="2310"/>
        <end position="2457"/>
    </location>
</feature>
<sequence>MTELFSSLSLMCNFWPRPSPQKIRVDLIGPENIVDGDRTLILGLLWIIILRLHIEPLLHQTDGAEGGSAARRSAKEALLIWCQRKTAGYANVNIQDFSGSWRDGLAFNALIHAHRPDLLDYGRLQPGEAERNLEQAFGLAEGLGILRLLDVEDVAVPHPEEKSIMTYVSLYYHYFSRLKQGQTLQKRVAKIVGLLKEVDDLMEQYERMVSDLLRWIKSKVVELNDRLFPNSLQDMQRLVAAFKAYRTLEKPPKYQERGAIEAHLFHLRTKMRANNRPPYMPPEGRTLGDVERHWGLLERAEHERDRALQGALLRLEKLEQLAQKFGRKAGLREAYLQDTAQLLFRQDIRAARSLADAQAAARKLEALTADVHAHEPRFRALSDMATLIQRENYHSKAQVARRQENIAQSWKDLLQQLRNQQQAVGGAMNTLAVLGDIELLSKDLAELQVLVEAEDCGKQLQDVVSLLQKQELLEAQLSSQGERLSALSSSALTGQHSDPQQVQTRVRALNTQYSSLLLQSKNRRKALQEQLKLFEFFRDCEETEAWIYERWQLLRTSGLGRDLNQILLALQKHKGLEAEVQSHEPLCLAVVRRGHDLCSKKHPSEKEIRRWASALQRQWQHLKDEVANRKSRLQAASIIKQYFADVEEADSWLGDRRPLLSSEDYGKDESSADALLQRHLRLEREIESYSSEVQRLGEQAKSAVLHAPLTAEPQEKLKGRDSSSSSSSSEDEDGEKVTLDRGEMVTIVSKQDPDKWLVKDSKGFQQLVPRTYITELPPKVETPSQPVLNNGTQKSPAQESPARVSQPRRSRSMRRGTTEISSSMLPDPHFQEDTIHTAQSQLDRDYHSLSRLAQSRRRALEEAMRLYRFYNTCQEFESWMEDKENVLNAFNPNSDNVEVMQAKYEGFLTELASGRGQLDNIIQQGAELVKSGHSKQREIRAKQEQVKRRWERMQKLRDAKAQELLGTADVRSFLQDCADARTQLQEKLVQLGGAWVGGGSASLQAEERDLGATEREIQALQQKIEYLRSIAKMKQTQNPAEARAIMEEVLGLEQLLQRVRAEAEQKRARLKDAQRHQLFLQETRDLLLWAESVRARLQEEEPAPDVSSAQKLLEQNKELRQEMDEQRERVRNMENLGQSLVGSSPGNRAEIQQMLRKLGQGWAELDTLWANRKQRLEEGLELQKFNREADRIEAALSSHETRLKVTDLGDSVDSVHSLLGRQEELEDLLSALEQRIGQLQDRSSDLTRQRHSASTQIQQRARSVQERARRLRDSSQARRSQLLASMKYQEFHRDTAEIVLWMEEKFEIAEDESYRDPTNVLPKLKRHEAAEKEMLANHVRVDRLRELGQQMLKEGHYRQQDVREESGRVSSMWAELQKKMAERGDKLRQAGQQEQLMELLQDAKLKMEAIQRLLRDAGKGRDLRSSRELLKEHQQLEQEVQELSHKMNAIVSRAKHMATTHFDSQRILEQTEKYLKLFESLQRPLERRRTQLEASVALFGFYHDVDLELTWISERHPLAVSTNYGKSLASALQLQHKHKELQAEVNAHRVHLQRVLEKGRIMGNSVQGHGDEVQQRSAHLKAEWEELEAACEERARLLLRTVTREQILLDGVELEARLAEMLPLASSEDYGRSEQATISLIKKHRVLEEQVEAVAAQVEQLGVSVEHAVGSWGRDQVDWPYSHLSNQLSKLQHSAALRSQRLKEALRLHEFSRESEELQDWISQQTLVASSEDYGTNYEHVTALQATFEVFLKHVEVGVERMHTCQELGDALILHGHAQTRLIQEKLDKLRASWEELQDLAVDRQDRLQKAAECHKLHRDLTEALALIEERYKSIPDDIAKDLRGVQSQLRKHEALEHELAGNEQQLQEVLDAADSVLELCSPEQRALLQGRQQEVVESWEQLRTCVEQRGDHLERARRRYLFLNTAQEYCLWSAQVLSGMRVEESVRDVSTSSLHLAQHLQLQAEIAAREEAYEHALSLGQELLQDEPRNKEVKDRLNALQEERRALYDHWEQKQQRLQVTHLEQVFYRDADHLEKITNQQEVLLKGGAMGASVDEADMLIKRHEAFEKLLNSQEDKVVSLQEQAERLGKEGLKRERASQIQSKLRTLLERRNRIKQLSTKRREELAISRLLCVFNSNATEAEEWVSERVQKMQEDSKRDLSDLQTKLKLLQKHQVFEAEILAHNDIIAAVQQAGADLVSLRHPKSQEVRKSVAALTDHWEALRRAVAARGKLLEDNRDFLEFLQKVEQVEVWIRQKEVMINVGDMGEDYEHGQQLLKKLNEFRAAGSGEVTVDDAHIKAINNMAARLERQNREEVTTVKQRKQQLNERWSNFHGNLNSYKRKLEAALEIHSLIRDLEELRERTGEKMLLMRGPDCGQDLEAVENLIRRHEETEREVRVIQERATTLERQTKTRAKGQSEMAERLNRKQQEVRAALAALEQEVKLRKERLQAAHQLQRFKADQRPLLDWVLKHSTEMEQSGLPKNKSEAESLLTQHQDRKAEVDARGERFDSVRSFGQSLVKAGHSDAPEIRKALIHLEEAQTSLNRIWQERKLRLEQALELQVFLACVEQSERWLSTQEAFLSNEDLGSSLGEVEALQRKQALFGKTLEAQAEQVEGVERFAQQLIHKHHFDSDTIQTKSAAVLLRRRKLMERSEARRKKLEESLQLQKFLGSSHEVCSWMSEKNTVAVDESWRDPTNLQAKLLKHQSFEAEILANRNRVGALTAEGEKMLSAGHFAPDKITARQKELTDSWDQLIRNCKEKKTHLQQAYQALQFQRSLEDTEEWLVAVETELGSEDVGVDLPSVGRRLKQLQELEEQVEGHLSRVQGLLDAAQDFRCQGNFLAQEIQRRVGETVHRYNSLAEPLQARREALESWQLLFQFYRDMEDELVWIRDKLPAAFSKEWGSSLHSTQTLLKKHQALMQEIDSRTPLVQTVQESGQSLVRGGHFGSTEISERLGELRKLSETLRKEAESRGKLLQGALKVQAFLTELSELELWMEERRPVLESVDFGKTEEATEALLRKLDTVDLDLQNHRPKVETMQETGAKLGRSGHPNSTLVSDTLPAVLDQYQALLQLSADRRAALEEQFQLYVFQREAQELQNWISTQRALALSQDYGQDLEDVEVLQKKFEDFCSELQGLGQSKLSSVLQLAQEVRSADSQKKEAELKKLWEELNQTVESRAKNLRAAREVHQFDHDVDELKGWMGEKEAALDSEDHGHDLLSVQALLRQHQGLERDLAVIGEEVSRTREEGVALSRRHTQVQESLAERMEEVEEEWSKLQRKAEQRSERLRQAETAQIYLTDSRELVVWLKETLSLVKGEGLGGEGGDLEQLLKQHEEYRLQIDKQLDKSQGVKEEGHHLVEAGNFMSQEVEERRAELQELEENVEQSWEERRLLYQEELEILQLQRELEQAEHWLSSHETALRTQDYGDCVLDVLELMKRQEDLEAMLQAQEERFSTLLEKRTQKEQRLQRMQEREGVSRDRLGRVSSLKRKPSDPRPLVMPRGPAAKPPSLSLGPTGHRRTNSGSSDIVISPLRRSMRLGSAHTKRPNIGPRPSLPPPPAPPEPCSTPTPAQLSLKGKEAPGPTHSATTTTAHSHKPYLEQGSSRWPPISTAGAVCKESPHYRRKDHVFKLILGDSSQYLFSAPTKELQRRWVEELQGGAKPDSAPDTAPQADRLKQEEEVTDGCQTAVSLKDHPQAESLLETAEEKDDAGGAESSKADREPPPKPPHTYYNKHRYPAGGHTHSQLTEPASQSEPLPQDQTGFLRNLPPSNPPPPPPAAPAEGRAKERQKNKSMLKKLFKMQ</sequence>
<feature type="coiled-coil region" evidence="8">
    <location>
        <begin position="3150"/>
        <end position="3190"/>
    </location>
</feature>
<evidence type="ECO:0000259" key="10">
    <source>
        <dbReference type="PROSITE" id="PS50003"/>
    </source>
</evidence>
<dbReference type="OrthoDB" id="9942256at2759"/>
<dbReference type="InterPro" id="IPR036028">
    <property type="entry name" value="SH3-like_dom_sf"/>
</dbReference>
<feature type="compositionally biased region" description="Basic and acidic residues" evidence="9">
    <location>
        <begin position="1263"/>
        <end position="1276"/>
    </location>
</feature>
<dbReference type="FunFam" id="1.20.58.60:FF:000172">
    <property type="entry name" value="Spectrin beta chain"/>
    <property type="match status" value="1"/>
</dbReference>
<evidence type="ECO:0000256" key="2">
    <source>
        <dbReference type="ARBA" id="ARBA00006826"/>
    </source>
</evidence>
<dbReference type="GO" id="GO:0051693">
    <property type="term" value="P:actin filament capping"/>
    <property type="evidence" value="ECO:0007669"/>
    <property type="project" value="UniProtKB-KW"/>
</dbReference>
<feature type="coiled-coil region" evidence="8">
    <location>
        <begin position="672"/>
        <end position="699"/>
    </location>
</feature>
<dbReference type="Proteomes" id="UP000829720">
    <property type="component" value="Unassembled WGS sequence"/>
</dbReference>
<dbReference type="GO" id="GO:0005737">
    <property type="term" value="C:cytoplasm"/>
    <property type="evidence" value="ECO:0007669"/>
    <property type="project" value="UniProtKB-ARBA"/>
</dbReference>
<evidence type="ECO:0000313" key="13">
    <source>
        <dbReference type="Proteomes" id="UP000829720"/>
    </source>
</evidence>
<dbReference type="SUPFAM" id="SSF50729">
    <property type="entry name" value="PH domain-like"/>
    <property type="match status" value="1"/>
</dbReference>
<feature type="region of interest" description="Disordered" evidence="9">
    <location>
        <begin position="3657"/>
        <end position="3807"/>
    </location>
</feature>
<dbReference type="Pfam" id="PF00435">
    <property type="entry name" value="Spectrin"/>
    <property type="match status" value="28"/>
</dbReference>
<dbReference type="GO" id="GO:0005856">
    <property type="term" value="C:cytoskeleton"/>
    <property type="evidence" value="ECO:0007669"/>
    <property type="project" value="UniProtKB-SubCell"/>
</dbReference>
<dbReference type="CDD" id="cd00176">
    <property type="entry name" value="SPEC"/>
    <property type="match status" value="16"/>
</dbReference>
<dbReference type="PANTHER" id="PTHR11915">
    <property type="entry name" value="SPECTRIN/FILAMIN RELATED CYTOSKELETAL PROTEIN"/>
    <property type="match status" value="1"/>
</dbReference>
<feature type="coiled-coil region" evidence="8">
    <location>
        <begin position="1846"/>
        <end position="1873"/>
    </location>
</feature>
<feature type="coiled-coil region" evidence="8">
    <location>
        <begin position="2065"/>
        <end position="2092"/>
    </location>
</feature>
<dbReference type="InterPro" id="IPR001849">
    <property type="entry name" value="PH_domain"/>
</dbReference>
<dbReference type="Gene3D" id="1.20.58.60">
    <property type="match status" value="23"/>
</dbReference>
<keyword evidence="3" id="KW-0117">Actin capping</keyword>
<feature type="region of interest" description="Disordered" evidence="9">
    <location>
        <begin position="706"/>
        <end position="744"/>
    </location>
</feature>
<evidence type="ECO:0000256" key="4">
    <source>
        <dbReference type="ARBA" id="ARBA00022490"/>
    </source>
</evidence>
<dbReference type="EMBL" id="JAERUA010000009">
    <property type="protein sequence ID" value="KAI1895008.1"/>
    <property type="molecule type" value="Genomic_DNA"/>
</dbReference>
<protein>
    <recommendedName>
        <fullName evidence="14">Spectrin beta chain</fullName>
    </recommendedName>
</protein>
<feature type="region of interest" description="Disordered" evidence="9">
    <location>
        <begin position="1242"/>
        <end position="1277"/>
    </location>
</feature>
<dbReference type="FunFam" id="1.20.58.60:FF:000007">
    <property type="entry name" value="Spectrin alpha chain non-erythrocytic 1"/>
    <property type="match status" value="2"/>
</dbReference>
<evidence type="ECO:0000256" key="1">
    <source>
        <dbReference type="ARBA" id="ARBA00004245"/>
    </source>
</evidence>
<keyword evidence="6" id="KW-0009">Actin-binding</keyword>
<feature type="coiled-coil region" evidence="8">
    <location>
        <begin position="3332"/>
        <end position="3394"/>
    </location>
</feature>
<dbReference type="InterPro" id="IPR001589">
    <property type="entry name" value="Actinin_actin-bd_CS"/>
</dbReference>
<evidence type="ECO:0000259" key="11">
    <source>
        <dbReference type="PROSITE" id="PS50021"/>
    </source>
</evidence>
<comment type="subcellular location">
    <subcellularLocation>
        <location evidence="1">Cytoplasm</location>
        <location evidence="1">Cytoskeleton</location>
    </subcellularLocation>
</comment>
<keyword evidence="4" id="KW-0963">Cytoplasm</keyword>
<keyword evidence="8" id="KW-0175">Coiled coil</keyword>
<feature type="compositionally biased region" description="Polar residues" evidence="9">
    <location>
        <begin position="1252"/>
        <end position="1262"/>
    </location>
</feature>
<feature type="coiled-coil region" evidence="8">
    <location>
        <begin position="3258"/>
        <end position="3292"/>
    </location>
</feature>
<dbReference type="PROSITE" id="PS50021">
    <property type="entry name" value="CH"/>
    <property type="match status" value="1"/>
</dbReference>
<dbReference type="Pfam" id="PF00307">
    <property type="entry name" value="CH"/>
    <property type="match status" value="1"/>
</dbReference>
<feature type="region of interest" description="Disordered" evidence="9">
    <location>
        <begin position="3463"/>
        <end position="3624"/>
    </location>
</feature>
<name>A0A8T3DIY9_9TELE</name>
<keyword evidence="5" id="KW-0677">Repeat</keyword>
<dbReference type="FunFam" id="1.20.58.60:FF:000191">
    <property type="entry name" value="Spectrin, beta, non-erythrocytic 5"/>
    <property type="match status" value="1"/>
</dbReference>
<feature type="coiled-coil region" evidence="8">
    <location>
        <begin position="1393"/>
        <end position="1453"/>
    </location>
</feature>
<evidence type="ECO:0000256" key="5">
    <source>
        <dbReference type="ARBA" id="ARBA00022737"/>
    </source>
</evidence>
<feature type="compositionally biased region" description="Basic residues" evidence="9">
    <location>
        <begin position="3796"/>
        <end position="3807"/>
    </location>
</feature>
<feature type="domain" description="Calponin-homology (CH)" evidence="11">
    <location>
        <begin position="72"/>
        <end position="176"/>
    </location>
</feature>
<dbReference type="InterPro" id="IPR018159">
    <property type="entry name" value="Spectrin/alpha-actinin"/>
</dbReference>
<feature type="compositionally biased region" description="Polar residues" evidence="9">
    <location>
        <begin position="3747"/>
        <end position="3768"/>
    </location>
</feature>
<feature type="coiled-coil region" evidence="8">
    <location>
        <begin position="1003"/>
        <end position="1076"/>
    </location>
</feature>
<dbReference type="PROSITE" id="PS00020">
    <property type="entry name" value="ACTININ_2"/>
    <property type="match status" value="1"/>
</dbReference>
<keyword evidence="7" id="KW-0206">Cytoskeleton</keyword>
<dbReference type="GO" id="GO:0003779">
    <property type="term" value="F:actin binding"/>
    <property type="evidence" value="ECO:0007669"/>
    <property type="project" value="UniProtKB-KW"/>
</dbReference>
<evidence type="ECO:0000256" key="7">
    <source>
        <dbReference type="ARBA" id="ARBA00023212"/>
    </source>
</evidence>
<gene>
    <name evidence="12" type="ORF">AGOR_G00101700</name>
</gene>
<dbReference type="FunFam" id="1.20.58.60:FF:000135">
    <property type="entry name" value="Spectrin beta chain, non-erythrocytic"/>
    <property type="match status" value="1"/>
</dbReference>
<dbReference type="PROSITE" id="PS50003">
    <property type="entry name" value="PH_DOMAIN"/>
    <property type="match status" value="1"/>
</dbReference>
<organism evidence="12 13">
    <name type="scientific">Albula goreensis</name>
    <dbReference type="NCBI Taxonomy" id="1534307"/>
    <lineage>
        <taxon>Eukaryota</taxon>
        <taxon>Metazoa</taxon>
        <taxon>Chordata</taxon>
        <taxon>Craniata</taxon>
        <taxon>Vertebrata</taxon>
        <taxon>Euteleostomi</taxon>
        <taxon>Actinopterygii</taxon>
        <taxon>Neopterygii</taxon>
        <taxon>Teleostei</taxon>
        <taxon>Albuliformes</taxon>
        <taxon>Albulidae</taxon>
        <taxon>Albula</taxon>
    </lineage>
</organism>
<dbReference type="SUPFAM" id="SSF47576">
    <property type="entry name" value="Calponin-homology domain, CH-domain"/>
    <property type="match status" value="1"/>
</dbReference>
<dbReference type="SUPFAM" id="SSF46966">
    <property type="entry name" value="Spectrin repeat"/>
    <property type="match status" value="23"/>
</dbReference>
<dbReference type="InterPro" id="IPR002017">
    <property type="entry name" value="Spectrin_repeat"/>
</dbReference>
<feature type="region of interest" description="Disordered" evidence="9">
    <location>
        <begin position="775"/>
        <end position="829"/>
    </location>
</feature>
<dbReference type="FunFam" id="1.10.418.10:FF:000001">
    <property type="entry name" value="Actinin alpha 1"/>
    <property type="match status" value="1"/>
</dbReference>
<dbReference type="InterPro" id="IPR011993">
    <property type="entry name" value="PH-like_dom_sf"/>
</dbReference>
<dbReference type="Gene3D" id="2.30.29.30">
    <property type="entry name" value="Pleckstrin-homology domain (PH domain)/Phosphotyrosine-binding domain (PTB)"/>
    <property type="match status" value="1"/>
</dbReference>
<dbReference type="SUPFAM" id="SSF50044">
    <property type="entry name" value="SH3-domain"/>
    <property type="match status" value="1"/>
</dbReference>
<proteinExistence type="inferred from homology"/>
<comment type="similarity">
    <text evidence="2">Belongs to the spectrin family.</text>
</comment>
<reference evidence="12" key="1">
    <citation type="submission" date="2021-01" db="EMBL/GenBank/DDBJ databases">
        <authorList>
            <person name="Zahm M."/>
            <person name="Roques C."/>
            <person name="Cabau C."/>
            <person name="Klopp C."/>
            <person name="Donnadieu C."/>
            <person name="Jouanno E."/>
            <person name="Lampietro C."/>
            <person name="Louis A."/>
            <person name="Herpin A."/>
            <person name="Echchiki A."/>
            <person name="Berthelot C."/>
            <person name="Parey E."/>
            <person name="Roest-Crollius H."/>
            <person name="Braasch I."/>
            <person name="Postlethwait J."/>
            <person name="Bobe J."/>
            <person name="Montfort J."/>
            <person name="Bouchez O."/>
            <person name="Begum T."/>
            <person name="Mejri S."/>
            <person name="Adams A."/>
            <person name="Chen W.-J."/>
            <person name="Guiguen Y."/>
        </authorList>
    </citation>
    <scope>NUCLEOTIDE SEQUENCE</scope>
    <source>
        <tissue evidence="12">Blood</tissue>
    </source>
</reference>
<evidence type="ECO:0008006" key="14">
    <source>
        <dbReference type="Google" id="ProtNLM"/>
    </source>
</evidence>
<dbReference type="FunFam" id="1.20.58.60:FF:000375">
    <property type="entry name" value="Spectrin, beta, non-erythrocytic 5"/>
    <property type="match status" value="1"/>
</dbReference>
<feature type="compositionally biased region" description="Pro residues" evidence="9">
    <location>
        <begin position="3558"/>
        <end position="3572"/>
    </location>
</feature>
<accession>A0A8T3DIY9</accession>